<dbReference type="Proteomes" id="UP000799440">
    <property type="component" value="Unassembled WGS sequence"/>
</dbReference>
<evidence type="ECO:0000313" key="3">
    <source>
        <dbReference type="Proteomes" id="UP000799440"/>
    </source>
</evidence>
<protein>
    <submittedName>
        <fullName evidence="2">Uncharacterized protein</fullName>
    </submittedName>
</protein>
<feature type="signal peptide" evidence="1">
    <location>
        <begin position="1"/>
        <end position="18"/>
    </location>
</feature>
<name>A0A6A6VCU7_9PLEO</name>
<dbReference type="EMBL" id="MU006572">
    <property type="protein sequence ID" value="KAF2747544.1"/>
    <property type="molecule type" value="Genomic_DNA"/>
</dbReference>
<gene>
    <name evidence="2" type="ORF">M011DRAFT_477173</name>
</gene>
<organism evidence="2 3">
    <name type="scientific">Sporormia fimetaria CBS 119925</name>
    <dbReference type="NCBI Taxonomy" id="1340428"/>
    <lineage>
        <taxon>Eukaryota</taxon>
        <taxon>Fungi</taxon>
        <taxon>Dikarya</taxon>
        <taxon>Ascomycota</taxon>
        <taxon>Pezizomycotina</taxon>
        <taxon>Dothideomycetes</taxon>
        <taxon>Pleosporomycetidae</taxon>
        <taxon>Pleosporales</taxon>
        <taxon>Sporormiaceae</taxon>
        <taxon>Sporormia</taxon>
    </lineage>
</organism>
<keyword evidence="1" id="KW-0732">Signal</keyword>
<accession>A0A6A6VCU7</accession>
<evidence type="ECO:0000313" key="2">
    <source>
        <dbReference type="EMBL" id="KAF2747544.1"/>
    </source>
</evidence>
<feature type="chain" id="PRO_5025603017" evidence="1">
    <location>
        <begin position="19"/>
        <end position="104"/>
    </location>
</feature>
<proteinExistence type="predicted"/>
<dbReference type="AlphaFoldDB" id="A0A6A6VCU7"/>
<reference evidence="2" key="1">
    <citation type="journal article" date="2020" name="Stud. Mycol.">
        <title>101 Dothideomycetes genomes: a test case for predicting lifestyles and emergence of pathogens.</title>
        <authorList>
            <person name="Haridas S."/>
            <person name="Albert R."/>
            <person name="Binder M."/>
            <person name="Bloem J."/>
            <person name="Labutti K."/>
            <person name="Salamov A."/>
            <person name="Andreopoulos B."/>
            <person name="Baker S."/>
            <person name="Barry K."/>
            <person name="Bills G."/>
            <person name="Bluhm B."/>
            <person name="Cannon C."/>
            <person name="Castanera R."/>
            <person name="Culley D."/>
            <person name="Daum C."/>
            <person name="Ezra D."/>
            <person name="Gonzalez J."/>
            <person name="Henrissat B."/>
            <person name="Kuo A."/>
            <person name="Liang C."/>
            <person name="Lipzen A."/>
            <person name="Lutzoni F."/>
            <person name="Magnuson J."/>
            <person name="Mondo S."/>
            <person name="Nolan M."/>
            <person name="Ohm R."/>
            <person name="Pangilinan J."/>
            <person name="Park H.-J."/>
            <person name="Ramirez L."/>
            <person name="Alfaro M."/>
            <person name="Sun H."/>
            <person name="Tritt A."/>
            <person name="Yoshinaga Y."/>
            <person name="Zwiers L.-H."/>
            <person name="Turgeon B."/>
            <person name="Goodwin S."/>
            <person name="Spatafora J."/>
            <person name="Crous P."/>
            <person name="Grigoriev I."/>
        </authorList>
    </citation>
    <scope>NUCLEOTIDE SEQUENCE</scope>
    <source>
        <strain evidence="2">CBS 119925</strain>
    </source>
</reference>
<evidence type="ECO:0000256" key="1">
    <source>
        <dbReference type="SAM" id="SignalP"/>
    </source>
</evidence>
<keyword evidence="3" id="KW-1185">Reference proteome</keyword>
<dbReference type="Gene3D" id="2.60.20.10">
    <property type="entry name" value="Crystallins"/>
    <property type="match status" value="1"/>
</dbReference>
<sequence length="104" mass="11704">MKFTAIALALCATTTVTARRFFVWEHSGWSGQSWIEDRPNDGRCWDMGDHGRKASSISDHQSTGTCTVFFNQRGCTGASWSNKGFAKTVPSFLNDNIWSYRNCQ</sequence>
<dbReference type="OrthoDB" id="4789728at2759"/>